<keyword evidence="1" id="KW-1133">Transmembrane helix</keyword>
<feature type="transmembrane region" description="Helical" evidence="1">
    <location>
        <begin position="116"/>
        <end position="136"/>
    </location>
</feature>
<comment type="caution">
    <text evidence="2">The sequence shown here is derived from an EMBL/GenBank/DDBJ whole genome shotgun (WGS) entry which is preliminary data.</text>
</comment>
<proteinExistence type="predicted"/>
<accession>A0A4R0KYG6</accession>
<gene>
    <name evidence="2" type="ORF">E0H73_02600</name>
</gene>
<dbReference type="EMBL" id="SJKB01000001">
    <property type="protein sequence ID" value="TCC65839.1"/>
    <property type="molecule type" value="Genomic_DNA"/>
</dbReference>
<dbReference type="Proteomes" id="UP000291144">
    <property type="component" value="Unassembled WGS sequence"/>
</dbReference>
<protein>
    <submittedName>
        <fullName evidence="2">Uncharacterized protein</fullName>
    </submittedName>
</protein>
<evidence type="ECO:0000256" key="1">
    <source>
        <dbReference type="SAM" id="Phobius"/>
    </source>
</evidence>
<dbReference type="AlphaFoldDB" id="A0A4R0KYG6"/>
<feature type="transmembrane region" description="Helical" evidence="1">
    <location>
        <begin position="207"/>
        <end position="230"/>
    </location>
</feature>
<evidence type="ECO:0000313" key="3">
    <source>
        <dbReference type="Proteomes" id="UP000291144"/>
    </source>
</evidence>
<dbReference type="OrthoDB" id="9831963at2"/>
<keyword evidence="1" id="KW-0472">Membrane</keyword>
<sequence>MQTAPLSVGMTWGRSAAAAVGAAIGGLAAVLVGGPLFAWLFIHVGGPIAGDMISQATEGRSGIEGALVGLFVVIAAVIVAVLVVAALVAPVFVLLPLGATAFALRLTKAGLIMRSLWLTIAAVAGLVALRLILFHGRPAITIHMSSDQQSSNLHLPHFGPGGWAWILLIAAGAFAGRLVVELWTPAQAARPDPATALAKPWQRVLRIWIRILVLVVVVVLATVVAFSLLAGGSA</sequence>
<keyword evidence="3" id="KW-1185">Reference proteome</keyword>
<name>A0A4R0KYG6_9ACTN</name>
<reference evidence="2 3" key="1">
    <citation type="submission" date="2019-02" db="EMBL/GenBank/DDBJ databases">
        <title>Kribbella capetownensis sp. nov. and Kribbella speibonae sp. nov., isolated from soil.</title>
        <authorList>
            <person name="Curtis S.M."/>
            <person name="Norton I."/>
            <person name="Everest G.J."/>
            <person name="Meyers P.R."/>
        </authorList>
    </citation>
    <scope>NUCLEOTIDE SEQUENCE [LARGE SCALE GENOMIC DNA]</scope>
    <source>
        <strain evidence="2 3">NRRL B-24813</strain>
    </source>
</reference>
<keyword evidence="1" id="KW-0812">Transmembrane</keyword>
<feature type="transmembrane region" description="Helical" evidence="1">
    <location>
        <begin position="16"/>
        <end position="42"/>
    </location>
</feature>
<feature type="transmembrane region" description="Helical" evidence="1">
    <location>
        <begin position="162"/>
        <end position="180"/>
    </location>
</feature>
<organism evidence="2 3">
    <name type="scientific">Kribbella pittospori</name>
    <dbReference type="NCBI Taxonomy" id="722689"/>
    <lineage>
        <taxon>Bacteria</taxon>
        <taxon>Bacillati</taxon>
        <taxon>Actinomycetota</taxon>
        <taxon>Actinomycetes</taxon>
        <taxon>Propionibacteriales</taxon>
        <taxon>Kribbellaceae</taxon>
        <taxon>Kribbella</taxon>
    </lineage>
</organism>
<dbReference type="RefSeq" id="WP_131350597.1">
    <property type="nucleotide sequence ID" value="NZ_SJKB01000001.1"/>
</dbReference>
<evidence type="ECO:0000313" key="2">
    <source>
        <dbReference type="EMBL" id="TCC65839.1"/>
    </source>
</evidence>